<feature type="compositionally biased region" description="Basic and acidic residues" evidence="20">
    <location>
        <begin position="355"/>
        <end position="366"/>
    </location>
</feature>
<evidence type="ECO:0000256" key="15">
    <source>
        <dbReference type="ARBA" id="ARBA00023326"/>
    </source>
</evidence>
<keyword evidence="14" id="KW-0961">Cell wall biogenesis/degradation</keyword>
<comment type="similarity">
    <text evidence="4 19">Belongs to the glycosyl hydrolase 17 family.</text>
</comment>
<evidence type="ECO:0000256" key="14">
    <source>
        <dbReference type="ARBA" id="ARBA00023316"/>
    </source>
</evidence>
<evidence type="ECO:0000256" key="21">
    <source>
        <dbReference type="SAM" id="Phobius"/>
    </source>
</evidence>
<name>A0AAD5RG55_9PEZI</name>
<keyword evidence="12" id="KW-0325">Glycoprotein</keyword>
<dbReference type="GO" id="GO:0071555">
    <property type="term" value="P:cell wall organization"/>
    <property type="evidence" value="ECO:0007669"/>
    <property type="project" value="UniProtKB-KW"/>
</dbReference>
<dbReference type="Pfam" id="PF00332">
    <property type="entry name" value="Glyco_hydro_17"/>
    <property type="match status" value="1"/>
</dbReference>
<dbReference type="PANTHER" id="PTHR16631:SF17">
    <property type="entry name" value="GLUCAN ENDO-1,3-BETA-GLUCOSIDASE BTGC"/>
    <property type="match status" value="1"/>
</dbReference>
<dbReference type="EC" id="3.2.1.39" evidence="5"/>
<keyword evidence="21" id="KW-0812">Transmembrane</keyword>
<keyword evidence="15" id="KW-0624">Polysaccharide degradation</keyword>
<organism evidence="22 23">
    <name type="scientific">Zalerion maritima</name>
    <dbReference type="NCBI Taxonomy" id="339359"/>
    <lineage>
        <taxon>Eukaryota</taxon>
        <taxon>Fungi</taxon>
        <taxon>Dikarya</taxon>
        <taxon>Ascomycota</taxon>
        <taxon>Pezizomycotina</taxon>
        <taxon>Sordariomycetes</taxon>
        <taxon>Lulworthiomycetidae</taxon>
        <taxon>Lulworthiales</taxon>
        <taxon>Lulworthiaceae</taxon>
        <taxon>Zalerion</taxon>
    </lineage>
</organism>
<keyword evidence="10" id="KW-0378">Hydrolase</keyword>
<dbReference type="PANTHER" id="PTHR16631">
    <property type="entry name" value="GLUCAN 1,3-BETA-GLUCOSIDASE"/>
    <property type="match status" value="1"/>
</dbReference>
<gene>
    <name evidence="22" type="ORF">MKZ38_000514</name>
</gene>
<feature type="compositionally biased region" description="Polar residues" evidence="20">
    <location>
        <begin position="254"/>
        <end position="268"/>
    </location>
</feature>
<comment type="subcellular location">
    <subcellularLocation>
        <location evidence="3">Cell membrane</location>
        <topology evidence="3">Single-pass type II membrane protein</topology>
    </subcellularLocation>
    <subcellularLocation>
        <location evidence="2">Secreted</location>
        <location evidence="2">Cell wall</location>
    </subcellularLocation>
</comment>
<evidence type="ECO:0000313" key="22">
    <source>
        <dbReference type="EMBL" id="KAJ2891384.1"/>
    </source>
</evidence>
<feature type="region of interest" description="Disordered" evidence="20">
    <location>
        <begin position="238"/>
        <end position="315"/>
    </location>
</feature>
<feature type="region of interest" description="Disordered" evidence="20">
    <location>
        <begin position="346"/>
        <end position="373"/>
    </location>
</feature>
<keyword evidence="11 21" id="KW-0472">Membrane</keyword>
<keyword evidence="8" id="KW-0964">Secreted</keyword>
<evidence type="ECO:0000256" key="16">
    <source>
        <dbReference type="ARBA" id="ARBA00037649"/>
    </source>
</evidence>
<evidence type="ECO:0000256" key="9">
    <source>
        <dbReference type="ARBA" id="ARBA00022729"/>
    </source>
</evidence>
<evidence type="ECO:0000256" key="2">
    <source>
        <dbReference type="ARBA" id="ARBA00004191"/>
    </source>
</evidence>
<dbReference type="GO" id="GO:0005576">
    <property type="term" value="C:extracellular region"/>
    <property type="evidence" value="ECO:0007669"/>
    <property type="project" value="TreeGrafter"/>
</dbReference>
<evidence type="ECO:0000256" key="18">
    <source>
        <dbReference type="ARBA" id="ARBA00043078"/>
    </source>
</evidence>
<dbReference type="SUPFAM" id="SSF51445">
    <property type="entry name" value="(Trans)glycosidases"/>
    <property type="match status" value="1"/>
</dbReference>
<dbReference type="GO" id="GO:0009277">
    <property type="term" value="C:fungal-type cell wall"/>
    <property type="evidence" value="ECO:0007669"/>
    <property type="project" value="TreeGrafter"/>
</dbReference>
<dbReference type="GO" id="GO:0000272">
    <property type="term" value="P:polysaccharide catabolic process"/>
    <property type="evidence" value="ECO:0007669"/>
    <property type="project" value="UniProtKB-KW"/>
</dbReference>
<feature type="region of interest" description="Disordered" evidence="20">
    <location>
        <begin position="481"/>
        <end position="519"/>
    </location>
</feature>
<evidence type="ECO:0000313" key="23">
    <source>
        <dbReference type="Proteomes" id="UP001201980"/>
    </source>
</evidence>
<dbReference type="InterPro" id="IPR000490">
    <property type="entry name" value="Glyco_hydro_17"/>
</dbReference>
<comment type="function">
    <text evidence="16">Glucanases play a role in cell expansion during growth, in cell-cell fusion during mating, and in spore release during sporulation. This enzyme may be involved in beta-glucan degradation. Active on laminarin and lichenan.</text>
</comment>
<dbReference type="GO" id="GO:0005886">
    <property type="term" value="C:plasma membrane"/>
    <property type="evidence" value="ECO:0007669"/>
    <property type="project" value="UniProtKB-SubCell"/>
</dbReference>
<feature type="compositionally biased region" description="Low complexity" evidence="20">
    <location>
        <begin position="672"/>
        <end position="685"/>
    </location>
</feature>
<keyword evidence="21" id="KW-1133">Transmembrane helix</keyword>
<evidence type="ECO:0000256" key="17">
    <source>
        <dbReference type="ARBA" id="ARBA00042373"/>
    </source>
</evidence>
<evidence type="ECO:0000256" key="20">
    <source>
        <dbReference type="SAM" id="MobiDB-lite"/>
    </source>
</evidence>
<keyword evidence="6" id="KW-1003">Cell membrane</keyword>
<evidence type="ECO:0000256" key="1">
    <source>
        <dbReference type="ARBA" id="ARBA00000382"/>
    </source>
</evidence>
<sequence>MLPFSSVEHPPAPSEQEPLQSSSRHHSPGPAQGRPGYSTVPAASPHGSPAFSPSTPRGRQQQKRQYAPVRNQSHTPSPTRGPIAGQSARLSQQNRPYRDDDPNERTNTVTRKGPGGKNIVRKQAPVPPQVPQHNPSTINRKAVRPTSVGNSRDIASSASKGGAGSPAETQAATQFPNTSDMSRRGGGGGGPQVDSSGRYWGADAGYPQPAPGVTPGADNFSERAAGGMAGIAYSVAEHQARQSGMDAVRPADPNSPQEGQYRSPSSERNYPGKTPFSERSGQQYDQQQQYDQRQQPYTATTRNNQQHGTDYDQRQHQQQDYYNNHHHPSSPQQPHQPYDHAAYDTRQHQQGYHGSHNDNSYDRGYDSRGGYQGGARSLYVEERYSQTDYPPTPTFIGGRFASDRESANSVAPLGGGAAPGRATPTYHDGYDQRSPYGHGHSHAAVAAGVGYGAAGGQDMYANDPYQRYAPQYDDRVANLNPNDIVDDGDDGLEYRRPPRTSLLSLGRSSNHDSHNNHGAAAGAVAGAGVMAAASAAGKTVGNRLSGMYNSVANTSSSRSVNRDDGSGHGPGMMMAGGAAGGGGGAAAAGYGAGGAGGSAFELNNAAASGSARDVMGGGGSSHSEKPSGWIQEQESTRKKWKWVIIGLVIVVVLAGVACGVVFGVVLKDDDSSSGSSSGGSSSDAAVGGGGGLTAGEDTAANGDLDINSDEIQALLNNDDLHKVFAAMDYTALNTQYPDCEKWPPSQNNITRDMAVLSQLTNTVRLYGTDCNQTQMVIHAINQLEMQDTMKVWLGVWQDGNTTTNARQLGQMWDILDEYGTDPFLGVIVANEILFREEMTITELQTLLQEVRDNITALGYEDIIVATSDLGDNWTEQLAEISDAIMGNIHPFFAGIDVSEASEWTTTFWDGHIGTYKKSENKLNIIAETGWPTGGGSINASMAGVEEANQFMEDWVCRAMDEKISYFWFEAFDEPWKIRFNEEGKEWEDKWGILTVNRNLKDGIVVPDCDGKTIDDVDW</sequence>
<feature type="compositionally biased region" description="Low complexity" evidence="20">
    <location>
        <begin position="282"/>
        <end position="295"/>
    </location>
</feature>
<comment type="caution">
    <text evidence="22">The sequence shown here is derived from an EMBL/GenBank/DDBJ whole genome shotgun (WGS) entry which is preliminary data.</text>
</comment>
<dbReference type="Gene3D" id="3.20.20.80">
    <property type="entry name" value="Glycosidases"/>
    <property type="match status" value="1"/>
</dbReference>
<evidence type="ECO:0000256" key="5">
    <source>
        <dbReference type="ARBA" id="ARBA00012780"/>
    </source>
</evidence>
<evidence type="ECO:0000256" key="12">
    <source>
        <dbReference type="ARBA" id="ARBA00023180"/>
    </source>
</evidence>
<evidence type="ECO:0000256" key="6">
    <source>
        <dbReference type="ARBA" id="ARBA00022475"/>
    </source>
</evidence>
<dbReference type="GO" id="GO:0042973">
    <property type="term" value="F:glucan endo-1,3-beta-D-glucosidase activity"/>
    <property type="evidence" value="ECO:0007669"/>
    <property type="project" value="UniProtKB-EC"/>
</dbReference>
<feature type="region of interest" description="Disordered" evidence="20">
    <location>
        <begin position="670"/>
        <end position="694"/>
    </location>
</feature>
<accession>A0AAD5RG55</accession>
<evidence type="ECO:0000256" key="11">
    <source>
        <dbReference type="ARBA" id="ARBA00023136"/>
    </source>
</evidence>
<feature type="compositionally biased region" description="Polar residues" evidence="20">
    <location>
        <begin position="168"/>
        <end position="180"/>
    </location>
</feature>
<keyword evidence="7" id="KW-0134">Cell wall</keyword>
<feature type="region of interest" description="Disordered" evidence="20">
    <location>
        <begin position="1"/>
        <end position="222"/>
    </location>
</feature>
<evidence type="ECO:0000256" key="4">
    <source>
        <dbReference type="ARBA" id="ARBA00008773"/>
    </source>
</evidence>
<feature type="region of interest" description="Disordered" evidence="20">
    <location>
        <begin position="553"/>
        <end position="572"/>
    </location>
</feature>
<reference evidence="22" key="1">
    <citation type="submission" date="2022-07" db="EMBL/GenBank/DDBJ databases">
        <title>Draft genome sequence of Zalerion maritima ATCC 34329, a (micro)plastics degrading marine fungus.</title>
        <authorList>
            <person name="Paco A."/>
            <person name="Goncalves M.F.M."/>
            <person name="Rocha-Santos T.A.P."/>
            <person name="Alves A."/>
        </authorList>
    </citation>
    <scope>NUCLEOTIDE SEQUENCE</scope>
    <source>
        <strain evidence="22">ATCC 34329</strain>
    </source>
</reference>
<feature type="region of interest" description="Disordered" evidence="20">
    <location>
        <begin position="611"/>
        <end position="633"/>
    </location>
</feature>
<keyword evidence="9" id="KW-0732">Signal</keyword>
<evidence type="ECO:0000256" key="7">
    <source>
        <dbReference type="ARBA" id="ARBA00022512"/>
    </source>
</evidence>
<dbReference type="Proteomes" id="UP001201980">
    <property type="component" value="Unassembled WGS sequence"/>
</dbReference>
<feature type="compositionally biased region" description="Polar residues" evidence="20">
    <location>
        <begin position="296"/>
        <end position="308"/>
    </location>
</feature>
<protein>
    <recommendedName>
        <fullName evidence="5">glucan endo-1,3-beta-D-glucosidase</fullName>
        <ecNumber evidence="5">3.2.1.39</ecNumber>
    </recommendedName>
    <alternativeName>
        <fullName evidence="18">Endo-1,3-beta-glucanase btgC</fullName>
    </alternativeName>
    <alternativeName>
        <fullName evidence="17">Laminarinase btgC</fullName>
    </alternativeName>
</protein>
<dbReference type="GO" id="GO:0009986">
    <property type="term" value="C:cell surface"/>
    <property type="evidence" value="ECO:0007669"/>
    <property type="project" value="TreeGrafter"/>
</dbReference>
<keyword evidence="23" id="KW-1185">Reference proteome</keyword>
<evidence type="ECO:0000256" key="19">
    <source>
        <dbReference type="RuleBase" id="RU004335"/>
    </source>
</evidence>
<evidence type="ECO:0000256" key="3">
    <source>
        <dbReference type="ARBA" id="ARBA00004401"/>
    </source>
</evidence>
<proteinExistence type="inferred from homology"/>
<feature type="transmembrane region" description="Helical" evidence="21">
    <location>
        <begin position="642"/>
        <end position="666"/>
    </location>
</feature>
<evidence type="ECO:0000256" key="10">
    <source>
        <dbReference type="ARBA" id="ARBA00022801"/>
    </source>
</evidence>
<dbReference type="InterPro" id="IPR017853">
    <property type="entry name" value="GH"/>
</dbReference>
<dbReference type="InterPro" id="IPR050732">
    <property type="entry name" value="Beta-glucan_modifiers"/>
</dbReference>
<evidence type="ECO:0000256" key="13">
    <source>
        <dbReference type="ARBA" id="ARBA00023277"/>
    </source>
</evidence>
<evidence type="ECO:0000256" key="8">
    <source>
        <dbReference type="ARBA" id="ARBA00022525"/>
    </source>
</evidence>
<dbReference type="AlphaFoldDB" id="A0AAD5RG55"/>
<dbReference type="EMBL" id="JAKWBI020001114">
    <property type="protein sequence ID" value="KAJ2891384.1"/>
    <property type="molecule type" value="Genomic_DNA"/>
</dbReference>
<comment type="catalytic activity">
    <reaction evidence="1">
        <text>Hydrolysis of (1-&gt;3)-beta-D-glucosidic linkages in (1-&gt;3)-beta-D-glucans.</text>
        <dbReference type="EC" id="3.2.1.39"/>
    </reaction>
</comment>
<keyword evidence="13" id="KW-0119">Carbohydrate metabolism</keyword>